<protein>
    <submittedName>
        <fullName evidence="5">Uncharacterized protein</fullName>
    </submittedName>
</protein>
<dbReference type="Gene3D" id="3.30.10.10">
    <property type="entry name" value="Trypsin Inhibitor V, subunit A"/>
    <property type="match status" value="1"/>
</dbReference>
<dbReference type="InterPro" id="IPR036354">
    <property type="entry name" value="Prot_inh_pot1_sf"/>
</dbReference>
<dbReference type="SUPFAM" id="SSF54654">
    <property type="entry name" value="CI-2 family of serine protease inhibitors"/>
    <property type="match status" value="1"/>
</dbReference>
<comment type="caution">
    <text evidence="5">The sequence shown here is derived from an EMBL/GenBank/DDBJ whole genome shotgun (WGS) entry which is preliminary data.</text>
</comment>
<comment type="similarity">
    <text evidence="1">Belongs to the protease inhibitor I13 (potato type I serine protease inhibitor) family.</text>
</comment>
<dbReference type="Proteomes" id="UP000639772">
    <property type="component" value="Chromosome 9"/>
</dbReference>
<dbReference type="PANTHER" id="PTHR33091:SF108">
    <property type="entry name" value="OS01G0615050 PROTEIN"/>
    <property type="match status" value="1"/>
</dbReference>
<evidence type="ECO:0000256" key="2">
    <source>
        <dbReference type="ARBA" id="ARBA00022690"/>
    </source>
</evidence>
<organism evidence="5 6">
    <name type="scientific">Vanilla planifolia</name>
    <name type="common">Vanilla</name>
    <dbReference type="NCBI Taxonomy" id="51239"/>
    <lineage>
        <taxon>Eukaryota</taxon>
        <taxon>Viridiplantae</taxon>
        <taxon>Streptophyta</taxon>
        <taxon>Embryophyta</taxon>
        <taxon>Tracheophyta</taxon>
        <taxon>Spermatophyta</taxon>
        <taxon>Magnoliopsida</taxon>
        <taxon>Liliopsida</taxon>
        <taxon>Asparagales</taxon>
        <taxon>Orchidaceae</taxon>
        <taxon>Vanilloideae</taxon>
        <taxon>Vanilleae</taxon>
        <taxon>Vanilla</taxon>
    </lineage>
</organism>
<feature type="chain" id="PRO_5033004453" evidence="4">
    <location>
        <begin position="20"/>
        <end position="86"/>
    </location>
</feature>
<reference evidence="5 6" key="1">
    <citation type="journal article" date="2020" name="Nat. Food">
        <title>A phased Vanilla planifolia genome enables genetic improvement of flavour and production.</title>
        <authorList>
            <person name="Hasing T."/>
            <person name="Tang H."/>
            <person name="Brym M."/>
            <person name="Khazi F."/>
            <person name="Huang T."/>
            <person name="Chambers A.H."/>
        </authorList>
    </citation>
    <scope>NUCLEOTIDE SEQUENCE [LARGE SCALE GENOMIC DNA]</scope>
    <source>
        <tissue evidence="5">Leaf</tissue>
    </source>
</reference>
<gene>
    <name evidence="5" type="ORF">HPP92_018647</name>
</gene>
<evidence type="ECO:0000256" key="1">
    <source>
        <dbReference type="ARBA" id="ARBA00008210"/>
    </source>
</evidence>
<sequence length="86" mass="9759">MKPIPLLSVLLLFLFFVAAVSEGRSEWPELVGRSPEDAVKVIRNDKPTFKIQIVKYGQSVTQEFVLTRVRIFLDLEGKVAYPPRIG</sequence>
<dbReference type="AlphaFoldDB" id="A0A835QGS7"/>
<evidence type="ECO:0000313" key="6">
    <source>
        <dbReference type="Proteomes" id="UP000639772"/>
    </source>
</evidence>
<keyword evidence="4" id="KW-0732">Signal</keyword>
<keyword evidence="3" id="KW-0722">Serine protease inhibitor</keyword>
<dbReference type="PANTHER" id="PTHR33091">
    <property type="entry name" value="PROTEIN, PUTATIVE, EXPRESSED-RELATED"/>
    <property type="match status" value="1"/>
</dbReference>
<feature type="signal peptide" evidence="4">
    <location>
        <begin position="1"/>
        <end position="19"/>
    </location>
</feature>
<proteinExistence type="inferred from homology"/>
<evidence type="ECO:0000256" key="3">
    <source>
        <dbReference type="ARBA" id="ARBA00022900"/>
    </source>
</evidence>
<name>A0A835QGS7_VANPL</name>
<dbReference type="PRINTS" id="PR00292">
    <property type="entry name" value="POTATOINHBTR"/>
</dbReference>
<evidence type="ECO:0000313" key="5">
    <source>
        <dbReference type="EMBL" id="KAG0469319.1"/>
    </source>
</evidence>
<dbReference type="GO" id="GO:0009611">
    <property type="term" value="P:response to wounding"/>
    <property type="evidence" value="ECO:0007669"/>
    <property type="project" value="InterPro"/>
</dbReference>
<accession>A0A835QGS7</accession>
<dbReference type="EMBL" id="JADCNM010000009">
    <property type="protein sequence ID" value="KAG0469319.1"/>
    <property type="molecule type" value="Genomic_DNA"/>
</dbReference>
<dbReference type="OrthoDB" id="599354at2759"/>
<dbReference type="GO" id="GO:0004867">
    <property type="term" value="F:serine-type endopeptidase inhibitor activity"/>
    <property type="evidence" value="ECO:0007669"/>
    <property type="project" value="UniProtKB-KW"/>
</dbReference>
<dbReference type="Pfam" id="PF00280">
    <property type="entry name" value="potato_inhibit"/>
    <property type="match status" value="1"/>
</dbReference>
<dbReference type="InterPro" id="IPR000864">
    <property type="entry name" value="Prot_inh_pot1"/>
</dbReference>
<keyword evidence="2" id="KW-0646">Protease inhibitor</keyword>
<evidence type="ECO:0000256" key="4">
    <source>
        <dbReference type="SAM" id="SignalP"/>
    </source>
</evidence>